<name>A0ABV2UNX6_9ACTN</name>
<feature type="compositionally biased region" description="Low complexity" evidence="8">
    <location>
        <begin position="102"/>
        <end position="117"/>
    </location>
</feature>
<dbReference type="InterPro" id="IPR004358">
    <property type="entry name" value="Sig_transdc_His_kin-like_C"/>
</dbReference>
<dbReference type="PANTHER" id="PTHR43711">
    <property type="entry name" value="TWO-COMPONENT HISTIDINE KINASE"/>
    <property type="match status" value="1"/>
</dbReference>
<dbReference type="PRINTS" id="PR00344">
    <property type="entry name" value="BCTRLSENSOR"/>
</dbReference>
<feature type="region of interest" description="Disordered" evidence="8">
    <location>
        <begin position="1"/>
        <end position="159"/>
    </location>
</feature>
<dbReference type="InterPro" id="IPR036890">
    <property type="entry name" value="HATPase_C_sf"/>
</dbReference>
<evidence type="ECO:0000259" key="9">
    <source>
        <dbReference type="PROSITE" id="PS50109"/>
    </source>
</evidence>
<dbReference type="PANTHER" id="PTHR43711:SF1">
    <property type="entry name" value="HISTIDINE KINASE 1"/>
    <property type="match status" value="1"/>
</dbReference>
<dbReference type="SMART" id="SM00387">
    <property type="entry name" value="HATPase_c"/>
    <property type="match status" value="1"/>
</dbReference>
<dbReference type="InterPro" id="IPR003594">
    <property type="entry name" value="HATPase_dom"/>
</dbReference>
<keyword evidence="11" id="KW-1185">Reference proteome</keyword>
<dbReference type="EMBL" id="JBEXPZ010000002">
    <property type="protein sequence ID" value="MET9843249.1"/>
    <property type="molecule type" value="Genomic_DNA"/>
</dbReference>
<feature type="compositionally biased region" description="Low complexity" evidence="8">
    <location>
        <begin position="74"/>
        <end position="90"/>
    </location>
</feature>
<dbReference type="GO" id="GO:0005524">
    <property type="term" value="F:ATP binding"/>
    <property type="evidence" value="ECO:0007669"/>
    <property type="project" value="UniProtKB-KW"/>
</dbReference>
<dbReference type="InterPro" id="IPR003661">
    <property type="entry name" value="HisK_dim/P_dom"/>
</dbReference>
<keyword evidence="6" id="KW-0418">Kinase</keyword>
<organism evidence="10 11">
    <name type="scientific">Streptomyces ossamyceticus</name>
    <dbReference type="NCBI Taxonomy" id="249581"/>
    <lineage>
        <taxon>Bacteria</taxon>
        <taxon>Bacillati</taxon>
        <taxon>Actinomycetota</taxon>
        <taxon>Actinomycetes</taxon>
        <taxon>Kitasatosporales</taxon>
        <taxon>Streptomycetaceae</taxon>
        <taxon>Streptomyces</taxon>
    </lineage>
</organism>
<comment type="caution">
    <text evidence="10">The sequence shown here is derived from an EMBL/GenBank/DDBJ whole genome shotgun (WGS) entry which is preliminary data.</text>
</comment>
<comment type="subcellular location">
    <subcellularLocation>
        <location evidence="2">Cell membrane</location>
    </subcellularLocation>
</comment>
<dbReference type="CDD" id="cd00082">
    <property type="entry name" value="HisKA"/>
    <property type="match status" value="1"/>
</dbReference>
<evidence type="ECO:0000256" key="5">
    <source>
        <dbReference type="ARBA" id="ARBA00022679"/>
    </source>
</evidence>
<comment type="catalytic activity">
    <reaction evidence="1">
        <text>ATP + protein L-histidine = ADP + protein N-phospho-L-histidine.</text>
        <dbReference type="EC" id="2.7.13.3"/>
    </reaction>
</comment>
<feature type="domain" description="Histidine kinase" evidence="9">
    <location>
        <begin position="296"/>
        <end position="507"/>
    </location>
</feature>
<evidence type="ECO:0000256" key="1">
    <source>
        <dbReference type="ARBA" id="ARBA00000085"/>
    </source>
</evidence>
<feature type="compositionally biased region" description="Basic and acidic residues" evidence="8">
    <location>
        <begin position="144"/>
        <end position="156"/>
    </location>
</feature>
<evidence type="ECO:0000313" key="10">
    <source>
        <dbReference type="EMBL" id="MET9843249.1"/>
    </source>
</evidence>
<reference evidence="10 11" key="1">
    <citation type="submission" date="2024-06" db="EMBL/GenBank/DDBJ databases">
        <title>The Natural Products Discovery Center: Release of the First 8490 Sequenced Strains for Exploring Actinobacteria Biosynthetic Diversity.</title>
        <authorList>
            <person name="Kalkreuter E."/>
            <person name="Kautsar S.A."/>
            <person name="Yang D."/>
            <person name="Bader C.D."/>
            <person name="Teijaro C.N."/>
            <person name="Fluegel L."/>
            <person name="Davis C.M."/>
            <person name="Simpson J.R."/>
            <person name="Lauterbach L."/>
            <person name="Steele A.D."/>
            <person name="Gui C."/>
            <person name="Meng S."/>
            <person name="Li G."/>
            <person name="Viehrig K."/>
            <person name="Ye F."/>
            <person name="Su P."/>
            <person name="Kiefer A.F."/>
            <person name="Nichols A."/>
            <person name="Cepeda A.J."/>
            <person name="Yan W."/>
            <person name="Fan B."/>
            <person name="Jiang Y."/>
            <person name="Adhikari A."/>
            <person name="Zheng C.-J."/>
            <person name="Schuster L."/>
            <person name="Cowan T.M."/>
            <person name="Smanski M.J."/>
            <person name="Chevrette M.G."/>
            <person name="De Carvalho L.P.S."/>
            <person name="Shen B."/>
        </authorList>
    </citation>
    <scope>NUCLEOTIDE SEQUENCE [LARGE SCALE GENOMIC DNA]</scope>
    <source>
        <strain evidence="10 11">NPDC006434</strain>
    </source>
</reference>
<evidence type="ECO:0000256" key="8">
    <source>
        <dbReference type="SAM" id="MobiDB-lite"/>
    </source>
</evidence>
<dbReference type="Pfam" id="PF00512">
    <property type="entry name" value="HisKA"/>
    <property type="match status" value="1"/>
</dbReference>
<evidence type="ECO:0000256" key="4">
    <source>
        <dbReference type="ARBA" id="ARBA00022553"/>
    </source>
</evidence>
<gene>
    <name evidence="10" type="ORF">ABZZ21_01435</name>
</gene>
<dbReference type="RefSeq" id="WP_355390857.1">
    <property type="nucleotide sequence ID" value="NZ_JBEXPZ010000002.1"/>
</dbReference>
<accession>A0ABV2UNX6</accession>
<keyword evidence="7" id="KW-0902">Two-component regulatory system</keyword>
<dbReference type="InterPro" id="IPR050736">
    <property type="entry name" value="Sensor_HK_Regulatory"/>
</dbReference>
<dbReference type="SUPFAM" id="SSF47384">
    <property type="entry name" value="Homodimeric domain of signal transducing histidine kinase"/>
    <property type="match status" value="1"/>
</dbReference>
<sequence length="507" mass="52220">MKSKAGAESDGSTGSGTGTAAGADPESGARTGSGTGTSAAPESEADPESGTGTAAGADPESEADGAGSGADPKSGTAAGVTSVSSSAPSPSASPSPSPSPSPSASASDRTPARSSTADGPDSGSHPAPDPAITSPSDTAGPADTDAREPAARRAVERPASLTPPLLDENILVLVLDAHGRVVERYPGSAGLPAFPSLTPGRLKAYAARTDPSGFGEAYRAQVVRVPLAGRTHEGSYVVTARSTVEDRRAVERLVQVETTAAVPLLATVLFGARRLGRRERREQQDAERRLREFMAAAGHELRNPLTTISGYAELARVGDPAFEPMRQEALGRIATEVGRMSTLIDELVLLTRLDLGQPLQLTCVDLAQLCRDAASAARDCHPDHPVRLLLAPGDHTVTGDPLRLHQLVANLLNNARVHTPPGTTTTLGLGTEDGYRVIEVMDDGPGIPRELRARLFEPFVRGEATKAPGSGLGLSIVTAIATAHGGTVLLEPSGDGAWFRVRLPAPH</sequence>
<dbReference type="EC" id="2.7.13.3" evidence="3"/>
<proteinExistence type="predicted"/>
<feature type="compositionally biased region" description="Low complexity" evidence="8">
    <location>
        <begin position="1"/>
        <end position="12"/>
    </location>
</feature>
<dbReference type="Pfam" id="PF02518">
    <property type="entry name" value="HATPase_c"/>
    <property type="match status" value="1"/>
</dbReference>
<dbReference type="Proteomes" id="UP001550210">
    <property type="component" value="Unassembled WGS sequence"/>
</dbReference>
<dbReference type="Gene3D" id="3.30.565.10">
    <property type="entry name" value="Histidine kinase-like ATPase, C-terminal domain"/>
    <property type="match status" value="1"/>
</dbReference>
<dbReference type="CDD" id="cd00075">
    <property type="entry name" value="HATPase"/>
    <property type="match status" value="1"/>
</dbReference>
<feature type="compositionally biased region" description="Low complexity" evidence="8">
    <location>
        <begin position="20"/>
        <end position="40"/>
    </location>
</feature>
<feature type="compositionally biased region" description="Pro residues" evidence="8">
    <location>
        <begin position="91"/>
        <end position="101"/>
    </location>
</feature>
<dbReference type="Gene3D" id="1.10.287.130">
    <property type="match status" value="1"/>
</dbReference>
<keyword evidence="5" id="KW-0808">Transferase</keyword>
<keyword evidence="4" id="KW-0597">Phosphoprotein</keyword>
<dbReference type="SUPFAM" id="SSF55874">
    <property type="entry name" value="ATPase domain of HSP90 chaperone/DNA topoisomerase II/histidine kinase"/>
    <property type="match status" value="1"/>
</dbReference>
<dbReference type="InterPro" id="IPR036097">
    <property type="entry name" value="HisK_dim/P_sf"/>
</dbReference>
<dbReference type="PROSITE" id="PS50109">
    <property type="entry name" value="HIS_KIN"/>
    <property type="match status" value="1"/>
</dbReference>
<evidence type="ECO:0000256" key="7">
    <source>
        <dbReference type="ARBA" id="ARBA00023012"/>
    </source>
</evidence>
<evidence type="ECO:0000256" key="2">
    <source>
        <dbReference type="ARBA" id="ARBA00004236"/>
    </source>
</evidence>
<keyword evidence="10" id="KW-0067">ATP-binding</keyword>
<evidence type="ECO:0000256" key="3">
    <source>
        <dbReference type="ARBA" id="ARBA00012438"/>
    </source>
</evidence>
<dbReference type="InterPro" id="IPR005467">
    <property type="entry name" value="His_kinase_dom"/>
</dbReference>
<protein>
    <recommendedName>
        <fullName evidence="3">histidine kinase</fullName>
        <ecNumber evidence="3">2.7.13.3</ecNumber>
    </recommendedName>
</protein>
<dbReference type="SMART" id="SM00388">
    <property type="entry name" value="HisKA"/>
    <property type="match status" value="1"/>
</dbReference>
<evidence type="ECO:0000313" key="11">
    <source>
        <dbReference type="Proteomes" id="UP001550210"/>
    </source>
</evidence>
<keyword evidence="10" id="KW-0547">Nucleotide-binding</keyword>
<evidence type="ECO:0000256" key="6">
    <source>
        <dbReference type="ARBA" id="ARBA00022777"/>
    </source>
</evidence>